<dbReference type="PANTHER" id="PTHR24305">
    <property type="entry name" value="CYTOCHROME P450"/>
    <property type="match status" value="1"/>
</dbReference>
<organism evidence="6 7">
    <name type="scientific">Fusarium kuroshium</name>
    <dbReference type="NCBI Taxonomy" id="2010991"/>
    <lineage>
        <taxon>Eukaryota</taxon>
        <taxon>Fungi</taxon>
        <taxon>Dikarya</taxon>
        <taxon>Ascomycota</taxon>
        <taxon>Pezizomycotina</taxon>
        <taxon>Sordariomycetes</taxon>
        <taxon>Hypocreomycetidae</taxon>
        <taxon>Hypocreales</taxon>
        <taxon>Nectriaceae</taxon>
        <taxon>Fusarium</taxon>
        <taxon>Fusarium solani species complex</taxon>
    </lineage>
</organism>
<evidence type="ECO:0000313" key="6">
    <source>
        <dbReference type="EMBL" id="RMJ01907.1"/>
    </source>
</evidence>
<gene>
    <name evidence="6" type="ORF">CDV36_015565</name>
</gene>
<evidence type="ECO:0000256" key="4">
    <source>
        <dbReference type="ARBA" id="ARBA00022723"/>
    </source>
</evidence>
<evidence type="ECO:0000256" key="3">
    <source>
        <dbReference type="ARBA" id="ARBA00022617"/>
    </source>
</evidence>
<reference evidence="6 7" key="1">
    <citation type="submission" date="2017-06" db="EMBL/GenBank/DDBJ databases">
        <title>Comparative genomic analysis of Ambrosia Fusariam Clade fungi.</title>
        <authorList>
            <person name="Stajich J.E."/>
            <person name="Carrillo J."/>
            <person name="Kijimoto T."/>
            <person name="Eskalen A."/>
            <person name="O'Donnell K."/>
            <person name="Kasson M."/>
        </authorList>
    </citation>
    <scope>NUCLEOTIDE SEQUENCE [LARGE SCALE GENOMIC DNA]</scope>
    <source>
        <strain evidence="6">UCR3666</strain>
    </source>
</reference>
<keyword evidence="7" id="KW-1185">Reference proteome</keyword>
<comment type="caution">
    <text evidence="6">The sequence shown here is derived from an EMBL/GenBank/DDBJ whole genome shotgun (WGS) entry which is preliminary data.</text>
</comment>
<dbReference type="GO" id="GO:0004497">
    <property type="term" value="F:monooxygenase activity"/>
    <property type="evidence" value="ECO:0007669"/>
    <property type="project" value="InterPro"/>
</dbReference>
<evidence type="ECO:0000313" key="7">
    <source>
        <dbReference type="Proteomes" id="UP000277212"/>
    </source>
</evidence>
<keyword evidence="3" id="KW-0349">Heme</keyword>
<dbReference type="CDD" id="cd11058">
    <property type="entry name" value="CYP60B-like"/>
    <property type="match status" value="1"/>
</dbReference>
<evidence type="ECO:0008006" key="8">
    <source>
        <dbReference type="Google" id="ProtNLM"/>
    </source>
</evidence>
<comment type="cofactor">
    <cofactor evidence="1">
        <name>heme</name>
        <dbReference type="ChEBI" id="CHEBI:30413"/>
    </cofactor>
</comment>
<dbReference type="OrthoDB" id="1470350at2759"/>
<accession>A0A3M2R9G4</accession>
<evidence type="ECO:0000256" key="5">
    <source>
        <dbReference type="ARBA" id="ARBA00023004"/>
    </source>
</evidence>
<dbReference type="EMBL" id="NKUJ01000608">
    <property type="protein sequence ID" value="RMJ01907.1"/>
    <property type="molecule type" value="Genomic_DNA"/>
</dbReference>
<proteinExistence type="inferred from homology"/>
<keyword evidence="4" id="KW-0479">Metal-binding</keyword>
<dbReference type="InterPro" id="IPR036396">
    <property type="entry name" value="Cyt_P450_sf"/>
</dbReference>
<protein>
    <recommendedName>
        <fullName evidence="8">Isotrichodermin C-15 hydroxylase</fullName>
    </recommendedName>
</protein>
<dbReference type="PANTHER" id="PTHR24305:SF210">
    <property type="entry name" value="CYTOCHROME P450 MONOOXYGENASE ASQL-RELATED"/>
    <property type="match status" value="1"/>
</dbReference>
<keyword evidence="5" id="KW-0408">Iron</keyword>
<dbReference type="Proteomes" id="UP000277212">
    <property type="component" value="Unassembled WGS sequence"/>
</dbReference>
<dbReference type="InterPro" id="IPR001128">
    <property type="entry name" value="Cyt_P450"/>
</dbReference>
<dbReference type="GO" id="GO:0005506">
    <property type="term" value="F:iron ion binding"/>
    <property type="evidence" value="ECO:0007669"/>
    <property type="project" value="InterPro"/>
</dbReference>
<dbReference type="STRING" id="2010991.A0A3M2R9G4"/>
<comment type="similarity">
    <text evidence="2">Belongs to the cytochrome P450 family.</text>
</comment>
<evidence type="ECO:0000256" key="2">
    <source>
        <dbReference type="ARBA" id="ARBA00010617"/>
    </source>
</evidence>
<dbReference type="InterPro" id="IPR050121">
    <property type="entry name" value="Cytochrome_P450_monoxygenase"/>
</dbReference>
<dbReference type="Gene3D" id="1.10.630.10">
    <property type="entry name" value="Cytochrome P450"/>
    <property type="match status" value="1"/>
</dbReference>
<dbReference type="AlphaFoldDB" id="A0A3M2R9G4"/>
<dbReference type="GO" id="GO:0020037">
    <property type="term" value="F:heme binding"/>
    <property type="evidence" value="ECO:0007669"/>
    <property type="project" value="InterPro"/>
</dbReference>
<sequence length="331" mass="37446">MHEKYGHIVRVRPNTLSFTHPRAFRDIYGHRTDDIPNLTKDPEFYGPDLFAKGNETGSIFRASDEDHARQRRVLAPAFAEKALKAQEPSLKEYVNLLIMRLAGKSGAGNKRVNLVDWYNFTTFDIMGDLTFGEPLDHLVNGDYSEWVRAVFSTFLFGAFAQVPRAFPILNKLVLKALPKTVQEKTRFYAQYSAERVDRRLKMKTDRPDIWTAILRHLNSKEKAMSINEMHGTGLTLMVAGTETISTLLSGLTYLLTTHPTCLDRLVEDIRGTFPTRESINLKELAPMRYLNACIDEALRMYPPVATGMPRVVPLQGATICDELIPGGVSQR</sequence>
<name>A0A3M2R9G4_9HYPO</name>
<evidence type="ECO:0000256" key="1">
    <source>
        <dbReference type="ARBA" id="ARBA00001971"/>
    </source>
</evidence>
<dbReference type="SUPFAM" id="SSF48264">
    <property type="entry name" value="Cytochrome P450"/>
    <property type="match status" value="1"/>
</dbReference>
<dbReference type="Pfam" id="PF00067">
    <property type="entry name" value="p450"/>
    <property type="match status" value="1"/>
</dbReference>
<dbReference type="GO" id="GO:0016705">
    <property type="term" value="F:oxidoreductase activity, acting on paired donors, with incorporation or reduction of molecular oxygen"/>
    <property type="evidence" value="ECO:0007669"/>
    <property type="project" value="InterPro"/>
</dbReference>